<dbReference type="Gene3D" id="2.100.10.30">
    <property type="entry name" value="Jacalin-like lectin domain"/>
    <property type="match status" value="2"/>
</dbReference>
<feature type="region of interest" description="Disordered" evidence="2">
    <location>
        <begin position="576"/>
        <end position="643"/>
    </location>
</feature>
<feature type="region of interest" description="Disordered" evidence="2">
    <location>
        <begin position="39"/>
        <end position="69"/>
    </location>
</feature>
<dbReference type="eggNOG" id="ENOG502R593">
    <property type="taxonomic scope" value="Eukaryota"/>
</dbReference>
<feature type="compositionally biased region" description="Basic and acidic residues" evidence="2">
    <location>
        <begin position="507"/>
        <end position="524"/>
    </location>
</feature>
<dbReference type="Gramene" id="OPUNC04G01190.1">
    <property type="protein sequence ID" value="OPUNC04G01190.1"/>
    <property type="gene ID" value="OPUNC04G01190"/>
</dbReference>
<evidence type="ECO:0000256" key="1">
    <source>
        <dbReference type="ARBA" id="ARBA00022734"/>
    </source>
</evidence>
<evidence type="ECO:0000259" key="4">
    <source>
        <dbReference type="PROSITE" id="PS51752"/>
    </source>
</evidence>
<keyword evidence="6" id="KW-1185">Reference proteome</keyword>
<proteinExistence type="predicted"/>
<feature type="compositionally biased region" description="Gly residues" evidence="2">
    <location>
        <begin position="626"/>
        <end position="643"/>
    </location>
</feature>
<dbReference type="Proteomes" id="UP000026962">
    <property type="component" value="Chromosome 4"/>
</dbReference>
<dbReference type="CDD" id="cd09612">
    <property type="entry name" value="Jacalin"/>
    <property type="match status" value="2"/>
</dbReference>
<feature type="compositionally biased region" description="Gly residues" evidence="2">
    <location>
        <begin position="596"/>
        <end position="612"/>
    </location>
</feature>
<dbReference type="PROSITE" id="PS51752">
    <property type="entry name" value="JACALIN_LECTIN"/>
    <property type="match status" value="2"/>
</dbReference>
<dbReference type="AlphaFoldDB" id="A0A0E0KMB9"/>
<dbReference type="InterPro" id="IPR033734">
    <property type="entry name" value="Jacalin-like_lectin_dom_plant"/>
</dbReference>
<sequence length="658" mass="70070">MGNVFSGVSVVILVIVCISLYTFAFLAGLGLGQNLERTTKQRHRRRDHAAGEDEDDHGRRQTPAAAKETAGDDYLYSSAVIQRKSMTTARSRPVITQVGPWGGCGGRPFDMIPSTIPRRLNSITLFHSSGAIHSLYFDYYIQQQQQHGGRDRHGQLKLMNHGPWGQASSYNSIAVRDEIKLSAREQVIAVEGTVGRFRDVDEPVITSLTFRTNAGKTYGPYGGAGNKQGTPFSIPVEKGCIVVGFWGRCGWLLDAIGVYRQGTMEMVERRFSWLAVVIIVLVSISVYTCSFLAGVALGRTLERRNNLQPSSIDGAVDDTETTLPGRRSSSSWVVKKVGPWGGSGGWHDFGVRGSRSAAVLPRQLNSIVLYHSHGAIHSFYYDYYIQVQPQQGGGYDQLNLVKNGPWGQKYSFDSIAVRETIKLSDDEQVTAVEGTFGHFRDVVEPVITSLTFHTNTGRTYGPYGGAGEPGSGTPFSIPAEEGGVIVGFWGRAGWLVDSIGVYKRDEKAKKRKTVGKEKNKRAADHTSFSMSMRCSAAGVVGNPPPLAAPPPPPPPLCPASFFSIVAARSGGRCHSPALPTTSTHAPPSIESFRPPGKGGGGAADGGGGGVGAVDGEEGGAVWLGGAPPGRGGGGKVVVGREGGGGGVVRLRVEVGGGE</sequence>
<keyword evidence="1" id="KW-0430">Lectin</keyword>
<feature type="compositionally biased region" description="Basic and acidic residues" evidence="2">
    <location>
        <begin position="48"/>
        <end position="59"/>
    </location>
</feature>
<evidence type="ECO:0000256" key="3">
    <source>
        <dbReference type="SAM" id="Phobius"/>
    </source>
</evidence>
<dbReference type="PANTHER" id="PTHR46506">
    <property type="entry name" value="OS05G0143600 PROTEIN"/>
    <property type="match status" value="1"/>
</dbReference>
<evidence type="ECO:0000256" key="2">
    <source>
        <dbReference type="SAM" id="MobiDB-lite"/>
    </source>
</evidence>
<keyword evidence="3" id="KW-0472">Membrane</keyword>
<feature type="region of interest" description="Disordered" evidence="2">
    <location>
        <begin position="507"/>
        <end position="527"/>
    </location>
</feature>
<keyword evidence="3" id="KW-0812">Transmembrane</keyword>
<evidence type="ECO:0000313" key="6">
    <source>
        <dbReference type="Proteomes" id="UP000026962"/>
    </source>
</evidence>
<keyword evidence="3" id="KW-1133">Transmembrane helix</keyword>
<accession>A0A0E0KMB9</accession>
<dbReference type="SMART" id="SM00915">
    <property type="entry name" value="Jacalin"/>
    <property type="match status" value="2"/>
</dbReference>
<dbReference type="EnsemblPlants" id="OPUNC04G01190.1">
    <property type="protein sequence ID" value="OPUNC04G01190.1"/>
    <property type="gene ID" value="OPUNC04G01190"/>
</dbReference>
<protein>
    <recommendedName>
        <fullName evidence="4">Jacalin-type lectin domain-containing protein</fullName>
    </recommendedName>
</protein>
<dbReference type="SUPFAM" id="SSF51101">
    <property type="entry name" value="Mannose-binding lectins"/>
    <property type="match status" value="2"/>
</dbReference>
<organism evidence="5">
    <name type="scientific">Oryza punctata</name>
    <name type="common">Red rice</name>
    <dbReference type="NCBI Taxonomy" id="4537"/>
    <lineage>
        <taxon>Eukaryota</taxon>
        <taxon>Viridiplantae</taxon>
        <taxon>Streptophyta</taxon>
        <taxon>Embryophyta</taxon>
        <taxon>Tracheophyta</taxon>
        <taxon>Spermatophyta</taxon>
        <taxon>Magnoliopsida</taxon>
        <taxon>Liliopsida</taxon>
        <taxon>Poales</taxon>
        <taxon>Poaceae</taxon>
        <taxon>BOP clade</taxon>
        <taxon>Oryzoideae</taxon>
        <taxon>Oryzeae</taxon>
        <taxon>Oryzinae</taxon>
        <taxon>Oryza</taxon>
    </lineage>
</organism>
<dbReference type="GO" id="GO:0030246">
    <property type="term" value="F:carbohydrate binding"/>
    <property type="evidence" value="ECO:0007669"/>
    <property type="project" value="UniProtKB-KW"/>
</dbReference>
<feature type="domain" description="Jacalin-type lectin" evidence="4">
    <location>
        <begin position="95"/>
        <end position="262"/>
    </location>
</feature>
<name>A0A0E0KMB9_ORYPU</name>
<reference evidence="5" key="1">
    <citation type="submission" date="2015-04" db="UniProtKB">
        <authorList>
            <consortium name="EnsemblPlants"/>
        </authorList>
    </citation>
    <scope>IDENTIFICATION</scope>
</reference>
<evidence type="ECO:0000313" key="5">
    <source>
        <dbReference type="EnsemblPlants" id="OPUNC04G01190.1"/>
    </source>
</evidence>
<feature type="transmembrane region" description="Helical" evidence="3">
    <location>
        <begin position="271"/>
        <end position="297"/>
    </location>
</feature>
<dbReference type="Pfam" id="PF01419">
    <property type="entry name" value="Jacalin"/>
    <property type="match status" value="2"/>
</dbReference>
<feature type="domain" description="Jacalin-type lectin" evidence="4">
    <location>
        <begin position="334"/>
        <end position="505"/>
    </location>
</feature>
<feature type="transmembrane region" description="Helical" evidence="3">
    <location>
        <begin position="6"/>
        <end position="32"/>
    </location>
</feature>
<dbReference type="STRING" id="4537.A0A0E0KMB9"/>
<dbReference type="InterPro" id="IPR036404">
    <property type="entry name" value="Jacalin-like_lectin_dom_sf"/>
</dbReference>
<dbReference type="HOGENOM" id="CLU_417032_0_0_1"/>
<reference evidence="5" key="2">
    <citation type="submission" date="2018-05" db="EMBL/GenBank/DDBJ databases">
        <title>OpunRS2 (Oryza punctata Reference Sequence Version 2).</title>
        <authorList>
            <person name="Zhang J."/>
            <person name="Kudrna D."/>
            <person name="Lee S."/>
            <person name="Talag J."/>
            <person name="Welchert J."/>
            <person name="Wing R.A."/>
        </authorList>
    </citation>
    <scope>NUCLEOTIDE SEQUENCE [LARGE SCALE GENOMIC DNA]</scope>
</reference>
<dbReference type="InterPro" id="IPR001229">
    <property type="entry name" value="Jacalin-like_lectin_dom"/>
</dbReference>